<keyword evidence="4" id="KW-1185">Reference proteome</keyword>
<dbReference type="GeneID" id="106668077"/>
<evidence type="ECO:0000313" key="3">
    <source>
        <dbReference type="EnsemblMetazoa" id="XP_014251987.1"/>
    </source>
</evidence>
<dbReference type="OrthoDB" id="8775810at2759"/>
<dbReference type="PANTHER" id="PTHR16517">
    <property type="entry name" value="TUBBY-RELATED"/>
    <property type="match status" value="1"/>
</dbReference>
<dbReference type="KEGG" id="clec:106668077"/>
<proteinExistence type="inferred from homology"/>
<dbReference type="AlphaFoldDB" id="A0A8I6S233"/>
<comment type="similarity">
    <text evidence="1">Belongs to the TUB family.</text>
</comment>
<evidence type="ECO:0000313" key="4">
    <source>
        <dbReference type="Proteomes" id="UP000494040"/>
    </source>
</evidence>
<feature type="domain" description="Tubby C-terminal" evidence="2">
    <location>
        <begin position="137"/>
        <end position="369"/>
    </location>
</feature>
<name>A0A8I6S233_CIMLE</name>
<dbReference type="InterPro" id="IPR025659">
    <property type="entry name" value="Tubby-like_C"/>
</dbReference>
<dbReference type="PANTHER" id="PTHR16517:SF7">
    <property type="entry name" value="PROTEIN KING TUBBY"/>
    <property type="match status" value="1"/>
</dbReference>
<dbReference type="Gene3D" id="3.20.90.10">
    <property type="entry name" value="Tubby Protein, Chain A"/>
    <property type="match status" value="1"/>
</dbReference>
<evidence type="ECO:0000259" key="2">
    <source>
        <dbReference type="Pfam" id="PF01167"/>
    </source>
</evidence>
<dbReference type="Pfam" id="PF01167">
    <property type="entry name" value="Tub"/>
    <property type="match status" value="1"/>
</dbReference>
<dbReference type="InterPro" id="IPR000007">
    <property type="entry name" value="Tubby_C"/>
</dbReference>
<sequence length="375" mass="43059">MKVSGEEEPSAKGVNPPNMFNLRLEQQARRVMEKIHLRKKFFGTVMPNVYGWKPLMRRYHSSFELRSDVSAWNGEEYTEDDYIEFIDAIESTTGHQADFSHLEGIVQSWERRGQEQENNEDVKLDEMPFNAESLIFETAPEGRVYKCKIRREKRGTFPVFCLYFQHAPKKRTFLLAGKKCMFSRSGSYTISTDPDNFSRKAPTYIGKLNSNLIGTNYTLYDVGRYSNRDFSIELGGIIYKKNLFGLKGPRKFTVILPSVDSDGSRTEISAGKKSRSSILHESFRNNQTNGIITFQNKTPTWDATKRVHVINFEGRVKRASVKNFKLVRGVEPESLVMQFGKISRDSFSMDYSYPLCALQAFGIALSSFDYKLACE</sequence>
<dbReference type="Proteomes" id="UP000494040">
    <property type="component" value="Unassembled WGS sequence"/>
</dbReference>
<dbReference type="RefSeq" id="XP_014251987.1">
    <property type="nucleotide sequence ID" value="XM_014396501.1"/>
</dbReference>
<protein>
    <recommendedName>
        <fullName evidence="2">Tubby C-terminal domain-containing protein</fullName>
    </recommendedName>
</protein>
<dbReference type="SUPFAM" id="SSF54518">
    <property type="entry name" value="Tubby C-terminal domain-like"/>
    <property type="match status" value="1"/>
</dbReference>
<dbReference type="PRINTS" id="PR01573">
    <property type="entry name" value="SUPERTUBBY"/>
</dbReference>
<dbReference type="EnsemblMetazoa" id="XM_014396501.1">
    <property type="protein sequence ID" value="XP_014251987.1"/>
    <property type="gene ID" value="LOC106668077"/>
</dbReference>
<reference evidence="3" key="1">
    <citation type="submission" date="2022-01" db="UniProtKB">
        <authorList>
            <consortium name="EnsemblMetazoa"/>
        </authorList>
    </citation>
    <scope>IDENTIFICATION</scope>
</reference>
<organism evidence="3 4">
    <name type="scientific">Cimex lectularius</name>
    <name type="common">Bed bug</name>
    <name type="synonym">Acanthia lectularia</name>
    <dbReference type="NCBI Taxonomy" id="79782"/>
    <lineage>
        <taxon>Eukaryota</taxon>
        <taxon>Metazoa</taxon>
        <taxon>Ecdysozoa</taxon>
        <taxon>Arthropoda</taxon>
        <taxon>Hexapoda</taxon>
        <taxon>Insecta</taxon>
        <taxon>Pterygota</taxon>
        <taxon>Neoptera</taxon>
        <taxon>Paraneoptera</taxon>
        <taxon>Hemiptera</taxon>
        <taxon>Heteroptera</taxon>
        <taxon>Panheteroptera</taxon>
        <taxon>Cimicomorpha</taxon>
        <taxon>Cimicidae</taxon>
        <taxon>Cimex</taxon>
    </lineage>
</organism>
<evidence type="ECO:0000256" key="1">
    <source>
        <dbReference type="ARBA" id="ARBA00007129"/>
    </source>
</evidence>
<accession>A0A8I6S233</accession>